<organism evidence="1 2">
    <name type="scientific">Dactylosporangium darangshiense</name>
    <dbReference type="NCBI Taxonomy" id="579108"/>
    <lineage>
        <taxon>Bacteria</taxon>
        <taxon>Bacillati</taxon>
        <taxon>Actinomycetota</taxon>
        <taxon>Actinomycetes</taxon>
        <taxon>Micromonosporales</taxon>
        <taxon>Micromonosporaceae</taxon>
        <taxon>Dactylosporangium</taxon>
    </lineage>
</organism>
<evidence type="ECO:0000313" key="1">
    <source>
        <dbReference type="EMBL" id="GAA4262864.1"/>
    </source>
</evidence>
<dbReference type="Proteomes" id="UP001500620">
    <property type="component" value="Unassembled WGS sequence"/>
</dbReference>
<sequence>MSFYRKLVDGVAHATETGTVLLCGTPLPPMTFMAGSFAPEAPDACPRCVALAAAAPPRRTVAERLRDEIAGAEPAHLREELSAALLAGAPVNPWTHGATSARARHSARLHEALEGLAEAEAALQSSSPVGVAMVRTESHTFVAIIPETGRPAVVRSSPRRRARPLAPGWSFESAREPAVFAAASSADRVFHAYDGTGSLCGLPEEALEVYLHHYGPGPCPRCDELVAAAPKRPSAQERLHHLIASAEPGPLRDDLSAALTQGTEITLWLGSLGPSLAKSARLDELTENVPAVAAALSRNEHVSLADVLYGNWRSIVVFLGGDPPLIARGPTL</sequence>
<name>A0ABP8DSG2_9ACTN</name>
<dbReference type="RefSeq" id="WP_345140920.1">
    <property type="nucleotide sequence ID" value="NZ_BAABAT010000056.1"/>
</dbReference>
<gene>
    <name evidence="1" type="ORF">GCM10022255_102210</name>
</gene>
<protein>
    <submittedName>
        <fullName evidence="1">Uncharacterized protein</fullName>
    </submittedName>
</protein>
<proteinExistence type="predicted"/>
<keyword evidence="2" id="KW-1185">Reference proteome</keyword>
<accession>A0ABP8DSG2</accession>
<reference evidence="2" key="1">
    <citation type="journal article" date="2019" name="Int. J. Syst. Evol. Microbiol.">
        <title>The Global Catalogue of Microorganisms (GCM) 10K type strain sequencing project: providing services to taxonomists for standard genome sequencing and annotation.</title>
        <authorList>
            <consortium name="The Broad Institute Genomics Platform"/>
            <consortium name="The Broad Institute Genome Sequencing Center for Infectious Disease"/>
            <person name="Wu L."/>
            <person name="Ma J."/>
        </authorList>
    </citation>
    <scope>NUCLEOTIDE SEQUENCE [LARGE SCALE GENOMIC DNA]</scope>
    <source>
        <strain evidence="2">JCM 17441</strain>
    </source>
</reference>
<dbReference type="EMBL" id="BAABAT010000056">
    <property type="protein sequence ID" value="GAA4262864.1"/>
    <property type="molecule type" value="Genomic_DNA"/>
</dbReference>
<evidence type="ECO:0000313" key="2">
    <source>
        <dbReference type="Proteomes" id="UP001500620"/>
    </source>
</evidence>
<comment type="caution">
    <text evidence="1">The sequence shown here is derived from an EMBL/GenBank/DDBJ whole genome shotgun (WGS) entry which is preliminary data.</text>
</comment>